<keyword evidence="3 4" id="KW-0949">S-adenosyl-L-methionine</keyword>
<dbReference type="GeneID" id="101899455"/>
<dbReference type="InterPro" id="IPR029063">
    <property type="entry name" value="SAM-dependent_MTases_sf"/>
</dbReference>
<name>A0A9J7CK13_MUSDO</name>
<dbReference type="STRING" id="7370.A0A1I8MC72"/>
<dbReference type="InterPro" id="IPR041698">
    <property type="entry name" value="Methyltransf_25"/>
</dbReference>
<dbReference type="PANTHER" id="PTHR11006:SF124">
    <property type="entry name" value="ARGININE METHYLTRANSFERASE 1-RELATED"/>
    <property type="match status" value="1"/>
</dbReference>
<dbReference type="InterPro" id="IPR055135">
    <property type="entry name" value="PRMT_dom"/>
</dbReference>
<dbReference type="SUPFAM" id="SSF53335">
    <property type="entry name" value="S-adenosyl-L-methionine-dependent methyltransferases"/>
    <property type="match status" value="1"/>
</dbReference>
<dbReference type="CDD" id="cd02440">
    <property type="entry name" value="AdoMet_MTases"/>
    <property type="match status" value="1"/>
</dbReference>
<keyword evidence="2 4" id="KW-0808">Transferase</keyword>
<dbReference type="VEuPathDB" id="VectorBase:MDOMA2_019189"/>
<feature type="region of interest" description="Disordered" evidence="5">
    <location>
        <begin position="1"/>
        <end position="28"/>
    </location>
</feature>
<dbReference type="Gene3D" id="3.40.50.150">
    <property type="entry name" value="Vaccinia Virus protein VP39"/>
    <property type="match status" value="1"/>
</dbReference>
<dbReference type="PANTHER" id="PTHR11006">
    <property type="entry name" value="PROTEIN ARGININE N-METHYLTRANSFERASE"/>
    <property type="match status" value="1"/>
</dbReference>
<evidence type="ECO:0000256" key="1">
    <source>
        <dbReference type="ARBA" id="ARBA00022603"/>
    </source>
</evidence>
<dbReference type="Pfam" id="PF13649">
    <property type="entry name" value="Methyltransf_25"/>
    <property type="match status" value="1"/>
</dbReference>
<dbReference type="RefSeq" id="XP_005176862.3">
    <property type="nucleotide sequence ID" value="XM_005176805.4"/>
</dbReference>
<reference evidence="9" key="1">
    <citation type="submission" date="2025-08" db="UniProtKB">
        <authorList>
            <consortium name="RefSeq"/>
        </authorList>
    </citation>
    <scope>IDENTIFICATION</scope>
    <source>
        <strain evidence="9">Aabys</strain>
        <tissue evidence="9">Whole body</tissue>
    </source>
</reference>
<dbReference type="Gene3D" id="2.70.160.11">
    <property type="entry name" value="Hnrnp arginine n-methyltransferase1"/>
    <property type="match status" value="1"/>
</dbReference>
<dbReference type="VEuPathDB" id="VectorBase:MDOA003400"/>
<protein>
    <submittedName>
        <fullName evidence="9">Protein arginine N-methyltransferase 1-B</fullName>
    </submittedName>
</protein>
<evidence type="ECO:0000313" key="8">
    <source>
        <dbReference type="Proteomes" id="UP001652621"/>
    </source>
</evidence>
<feature type="compositionally biased region" description="Basic residues" evidence="5">
    <location>
        <begin position="8"/>
        <end position="24"/>
    </location>
</feature>
<evidence type="ECO:0000259" key="7">
    <source>
        <dbReference type="Pfam" id="PF22528"/>
    </source>
</evidence>
<evidence type="ECO:0000256" key="3">
    <source>
        <dbReference type="ARBA" id="ARBA00022691"/>
    </source>
</evidence>
<dbReference type="InterPro" id="IPR025799">
    <property type="entry name" value="Arg_MeTrfase"/>
</dbReference>
<evidence type="ECO:0000259" key="6">
    <source>
        <dbReference type="Pfam" id="PF13649"/>
    </source>
</evidence>
<feature type="domain" description="Protein arginine N-methyltransferase" evidence="7">
    <location>
        <begin position="208"/>
        <end position="366"/>
    </location>
</feature>
<organism evidence="8 9">
    <name type="scientific">Musca domestica</name>
    <name type="common">House fly</name>
    <dbReference type="NCBI Taxonomy" id="7370"/>
    <lineage>
        <taxon>Eukaryota</taxon>
        <taxon>Metazoa</taxon>
        <taxon>Ecdysozoa</taxon>
        <taxon>Arthropoda</taxon>
        <taxon>Hexapoda</taxon>
        <taxon>Insecta</taxon>
        <taxon>Pterygota</taxon>
        <taxon>Neoptera</taxon>
        <taxon>Endopterygota</taxon>
        <taxon>Diptera</taxon>
        <taxon>Brachycera</taxon>
        <taxon>Muscomorpha</taxon>
        <taxon>Muscoidea</taxon>
        <taxon>Muscidae</taxon>
        <taxon>Musca</taxon>
    </lineage>
</organism>
<proteinExistence type="predicted"/>
<dbReference type="eggNOG" id="KOG1499">
    <property type="taxonomic scope" value="Eukaryota"/>
</dbReference>
<evidence type="ECO:0000256" key="4">
    <source>
        <dbReference type="PROSITE-ProRule" id="PRU01015"/>
    </source>
</evidence>
<evidence type="ECO:0000256" key="2">
    <source>
        <dbReference type="ARBA" id="ARBA00022679"/>
    </source>
</evidence>
<evidence type="ECO:0000256" key="5">
    <source>
        <dbReference type="SAM" id="MobiDB-lite"/>
    </source>
</evidence>
<dbReference type="OrthoDB" id="7848332at2759"/>
<evidence type="ECO:0000313" key="9">
    <source>
        <dbReference type="RefSeq" id="XP_005176862.3"/>
    </source>
</evidence>
<keyword evidence="1 4" id="KW-0489">Methyltransferase</keyword>
<accession>A0A9J7CK13</accession>
<dbReference type="PROSITE" id="PS51678">
    <property type="entry name" value="SAM_MT_PRMT"/>
    <property type="match status" value="1"/>
</dbReference>
<dbReference type="Proteomes" id="UP001652621">
    <property type="component" value="Unplaced"/>
</dbReference>
<gene>
    <name evidence="9" type="primary">LOC101899455</name>
</gene>
<sequence>MSSPPNASKHKKGKIAQCKKKNKKMEKYKAKEIDETDANDSGHDTVSTTITTINTSPVDMMTSKDFQFDVAAHIEMIHQQLKDTVRVQKFKEAILYNKHLFKNKSVLHLNCGVGIFSLFAAKAGASKVYAIDRSNVICYARQIVAANGYGNVIEVFKGNIEDIDLPEKEVDIILCDWMGYALLFQSTCDAVIYARDKWLKANGLIFPDQAKLFMVAVEDQKHKNENIEWWNGVYGFNMKCLRNVALKEPRYKLIKVEQILSKQCPIKAIDLYSATKDDLKFRSKYMLPMQRAGQLDGFALYFHVYFTKSHTPLGFSTDPWSAGTNWMQTLLFLDKSVGVKANSVYYGGIEMLSQKTPLDLNDMVINLELLTGDPSFPEVDIEMSWNLRPAVMPVESLHFNDNNDIRKETDKFNDDQSSAVQKISNCDANRDSQITVKSFKASEARVKSQKQKFIATKIMPNEGIFLASQTFTIGENIYVCRKNRRNKNKHNKKG</sequence>
<feature type="domain" description="Methyltransferase" evidence="6">
    <location>
        <begin position="106"/>
        <end position="203"/>
    </location>
</feature>
<dbReference type="Pfam" id="PF22528">
    <property type="entry name" value="PRMT_C"/>
    <property type="match status" value="1"/>
</dbReference>
<keyword evidence="8" id="KW-1185">Reference proteome</keyword>